<dbReference type="FunFam" id="3.40.50.2020:FF:000021">
    <property type="entry name" value="Adenine phosphoribosyltransferase"/>
    <property type="match status" value="1"/>
</dbReference>
<dbReference type="HAMAP" id="MF_00004">
    <property type="entry name" value="Aden_phosphoribosyltr"/>
    <property type="match status" value="1"/>
</dbReference>
<evidence type="ECO:0000256" key="8">
    <source>
        <dbReference type="ARBA" id="ARBA00022676"/>
    </source>
</evidence>
<comment type="pathway">
    <text evidence="4 11">Purine metabolism; AMP biosynthesis via salvage pathway; AMP from adenine: step 1/1.</text>
</comment>
<comment type="subcellular location">
    <subcellularLocation>
        <location evidence="3 11">Cytoplasm</location>
    </subcellularLocation>
</comment>
<dbReference type="Proteomes" id="UP000245535">
    <property type="component" value="Unassembled WGS sequence"/>
</dbReference>
<accession>A0A315ZFL3</accession>
<dbReference type="GO" id="GO:0044209">
    <property type="term" value="P:AMP salvage"/>
    <property type="evidence" value="ECO:0007669"/>
    <property type="project" value="UniProtKB-UniRule"/>
</dbReference>
<dbReference type="NCBIfam" id="TIGR01090">
    <property type="entry name" value="apt"/>
    <property type="match status" value="1"/>
</dbReference>
<keyword evidence="14" id="KW-1185">Reference proteome</keyword>
<dbReference type="OrthoDB" id="9803963at2"/>
<dbReference type="RefSeq" id="WP_109615478.1">
    <property type="nucleotide sequence ID" value="NZ_QGDO01000001.1"/>
</dbReference>
<comment type="caution">
    <text evidence="13">The sequence shown here is derived from an EMBL/GenBank/DDBJ whole genome shotgun (WGS) entry which is preliminary data.</text>
</comment>
<evidence type="ECO:0000256" key="5">
    <source>
        <dbReference type="ARBA" id="ARBA00008391"/>
    </source>
</evidence>
<dbReference type="NCBIfam" id="NF002634">
    <property type="entry name" value="PRK02304.1-3"/>
    <property type="match status" value="1"/>
</dbReference>
<evidence type="ECO:0000313" key="14">
    <source>
        <dbReference type="Proteomes" id="UP000245535"/>
    </source>
</evidence>
<evidence type="ECO:0000256" key="7">
    <source>
        <dbReference type="ARBA" id="ARBA00022490"/>
    </source>
</evidence>
<dbReference type="EC" id="2.4.2.7" evidence="6 11"/>
<dbReference type="PANTHER" id="PTHR32315:SF3">
    <property type="entry name" value="ADENINE PHOSPHORIBOSYLTRANSFERASE"/>
    <property type="match status" value="1"/>
</dbReference>
<name>A0A315ZFL3_SEDFL</name>
<dbReference type="GO" id="GO:0016208">
    <property type="term" value="F:AMP binding"/>
    <property type="evidence" value="ECO:0007669"/>
    <property type="project" value="TreeGrafter"/>
</dbReference>
<dbReference type="InterPro" id="IPR050054">
    <property type="entry name" value="UPRTase/APRTase"/>
</dbReference>
<dbReference type="GO" id="GO:0005737">
    <property type="term" value="C:cytoplasm"/>
    <property type="evidence" value="ECO:0007669"/>
    <property type="project" value="UniProtKB-SubCell"/>
</dbReference>
<dbReference type="NCBIfam" id="NF002636">
    <property type="entry name" value="PRK02304.1-5"/>
    <property type="match status" value="1"/>
</dbReference>
<proteinExistence type="inferred from homology"/>
<dbReference type="CDD" id="cd06223">
    <property type="entry name" value="PRTases_typeI"/>
    <property type="match status" value="1"/>
</dbReference>
<gene>
    <name evidence="11" type="primary">apt</name>
    <name evidence="13" type="ORF">BC781_101303</name>
</gene>
<dbReference type="InterPro" id="IPR029057">
    <property type="entry name" value="PRTase-like"/>
</dbReference>
<evidence type="ECO:0000259" key="12">
    <source>
        <dbReference type="Pfam" id="PF00156"/>
    </source>
</evidence>
<feature type="domain" description="Phosphoribosyltransferase" evidence="12">
    <location>
        <begin position="38"/>
        <end position="150"/>
    </location>
</feature>
<comment type="function">
    <text evidence="2 11">Catalyzes a salvage reaction resulting in the formation of AMP, that is energically less costly than de novo synthesis.</text>
</comment>
<dbReference type="SUPFAM" id="SSF53271">
    <property type="entry name" value="PRTase-like"/>
    <property type="match status" value="1"/>
</dbReference>
<comment type="catalytic activity">
    <reaction evidence="1 11">
        <text>AMP + diphosphate = 5-phospho-alpha-D-ribose 1-diphosphate + adenine</text>
        <dbReference type="Rhea" id="RHEA:16609"/>
        <dbReference type="ChEBI" id="CHEBI:16708"/>
        <dbReference type="ChEBI" id="CHEBI:33019"/>
        <dbReference type="ChEBI" id="CHEBI:58017"/>
        <dbReference type="ChEBI" id="CHEBI:456215"/>
        <dbReference type="EC" id="2.4.2.7"/>
    </reaction>
</comment>
<dbReference type="AlphaFoldDB" id="A0A315ZFL3"/>
<comment type="subunit">
    <text evidence="11">Homodimer.</text>
</comment>
<evidence type="ECO:0000256" key="4">
    <source>
        <dbReference type="ARBA" id="ARBA00004659"/>
    </source>
</evidence>
<dbReference type="GO" id="GO:0006168">
    <property type="term" value="P:adenine salvage"/>
    <property type="evidence" value="ECO:0007669"/>
    <property type="project" value="InterPro"/>
</dbReference>
<dbReference type="GO" id="GO:0003999">
    <property type="term" value="F:adenine phosphoribosyltransferase activity"/>
    <property type="evidence" value="ECO:0007669"/>
    <property type="project" value="UniProtKB-UniRule"/>
</dbReference>
<evidence type="ECO:0000256" key="11">
    <source>
        <dbReference type="HAMAP-Rule" id="MF_00004"/>
    </source>
</evidence>
<keyword evidence="8 11" id="KW-0328">Glycosyltransferase</keyword>
<dbReference type="Pfam" id="PF00156">
    <property type="entry name" value="Pribosyltran"/>
    <property type="match status" value="1"/>
</dbReference>
<comment type="similarity">
    <text evidence="5 11">Belongs to the purine/pyrimidine phosphoribosyltransferase family.</text>
</comment>
<organism evidence="13 14">
    <name type="scientific">Sediminitomix flava</name>
    <dbReference type="NCBI Taxonomy" id="379075"/>
    <lineage>
        <taxon>Bacteria</taxon>
        <taxon>Pseudomonadati</taxon>
        <taxon>Bacteroidota</taxon>
        <taxon>Cytophagia</taxon>
        <taxon>Cytophagales</taxon>
        <taxon>Flammeovirgaceae</taxon>
        <taxon>Sediminitomix</taxon>
    </lineage>
</organism>
<keyword evidence="9 11" id="KW-0808">Transferase</keyword>
<reference evidence="13 14" key="1">
    <citation type="submission" date="2018-03" db="EMBL/GenBank/DDBJ databases">
        <title>Genomic Encyclopedia of Archaeal and Bacterial Type Strains, Phase II (KMG-II): from individual species to whole genera.</title>
        <authorList>
            <person name="Goeker M."/>
        </authorList>
    </citation>
    <scope>NUCLEOTIDE SEQUENCE [LARGE SCALE GENOMIC DNA]</scope>
    <source>
        <strain evidence="13 14">DSM 28229</strain>
    </source>
</reference>
<dbReference type="EMBL" id="QGDO01000001">
    <property type="protein sequence ID" value="PWJ43953.1"/>
    <property type="molecule type" value="Genomic_DNA"/>
</dbReference>
<dbReference type="Gene3D" id="3.40.50.2020">
    <property type="match status" value="1"/>
</dbReference>
<evidence type="ECO:0000256" key="2">
    <source>
        <dbReference type="ARBA" id="ARBA00003968"/>
    </source>
</evidence>
<keyword evidence="7 11" id="KW-0963">Cytoplasm</keyword>
<evidence type="ECO:0000256" key="1">
    <source>
        <dbReference type="ARBA" id="ARBA00000868"/>
    </source>
</evidence>
<dbReference type="InterPro" id="IPR000836">
    <property type="entry name" value="PRTase_dom"/>
</dbReference>
<keyword evidence="10 11" id="KW-0660">Purine salvage</keyword>
<dbReference type="InterPro" id="IPR005764">
    <property type="entry name" value="Ade_phspho_trans"/>
</dbReference>
<evidence type="ECO:0000256" key="6">
    <source>
        <dbReference type="ARBA" id="ARBA00011893"/>
    </source>
</evidence>
<evidence type="ECO:0000256" key="3">
    <source>
        <dbReference type="ARBA" id="ARBA00004496"/>
    </source>
</evidence>
<protein>
    <recommendedName>
        <fullName evidence="6 11">Adenine phosphoribosyltransferase</fullName>
        <shortName evidence="11">APRT</shortName>
        <ecNumber evidence="6 11">2.4.2.7</ecNumber>
    </recommendedName>
</protein>
<evidence type="ECO:0000256" key="10">
    <source>
        <dbReference type="ARBA" id="ARBA00022726"/>
    </source>
</evidence>
<sequence>MEESIEKYIRDVKDFPKEGIMFKDITPLIGHPEGFKLAINQLLEQVDGLSIDKVVSMESRGFFFGSVLADRLNAGFVPVRKPGKLPFDTYKQEYALEYGTDTLEMHIDAIEKGEKVLIHDDVLATGGTAEAVVKMVEKAGGEIVLISFLINLAFLKGEEKIKNYNVKSLLTY</sequence>
<dbReference type="UniPathway" id="UPA00588">
    <property type="reaction ID" value="UER00646"/>
</dbReference>
<dbReference type="GO" id="GO:0002055">
    <property type="term" value="F:adenine binding"/>
    <property type="evidence" value="ECO:0007669"/>
    <property type="project" value="TreeGrafter"/>
</dbReference>
<evidence type="ECO:0000256" key="9">
    <source>
        <dbReference type="ARBA" id="ARBA00022679"/>
    </source>
</evidence>
<evidence type="ECO:0000313" key="13">
    <source>
        <dbReference type="EMBL" id="PWJ43953.1"/>
    </source>
</evidence>
<dbReference type="PANTHER" id="PTHR32315">
    <property type="entry name" value="ADENINE PHOSPHORIBOSYLTRANSFERASE"/>
    <property type="match status" value="1"/>
</dbReference>
<dbReference type="GO" id="GO:0006166">
    <property type="term" value="P:purine ribonucleoside salvage"/>
    <property type="evidence" value="ECO:0007669"/>
    <property type="project" value="UniProtKB-UniRule"/>
</dbReference>